<keyword evidence="8 15" id="KW-0808">Transferase</keyword>
<dbReference type="GO" id="GO:0006592">
    <property type="term" value="P:ornithine biosynthetic process"/>
    <property type="evidence" value="ECO:0007669"/>
    <property type="project" value="TreeGrafter"/>
</dbReference>
<dbReference type="EC" id="2.3.1.1" evidence="5 15"/>
<reference evidence="17 18" key="1">
    <citation type="submission" date="2020-01" db="EMBL/GenBank/DDBJ databases">
        <title>Identification and distribution of gene clusters putatively required for synthesis of sphingolipid metabolism inhibitors in phylogenetically diverse species of the filamentous fungus Fusarium.</title>
        <authorList>
            <person name="Kim H.-S."/>
            <person name="Busman M."/>
            <person name="Brown D.W."/>
            <person name="Divon H."/>
            <person name="Uhlig S."/>
            <person name="Proctor R.H."/>
        </authorList>
    </citation>
    <scope>NUCLEOTIDE SEQUENCE [LARGE SCALE GENOMIC DNA]</scope>
    <source>
        <strain evidence="17 18">NRRL 20459</strain>
    </source>
</reference>
<feature type="domain" description="N-acetyltransferase" evidence="16">
    <location>
        <begin position="485"/>
        <end position="653"/>
    </location>
</feature>
<evidence type="ECO:0000256" key="4">
    <source>
        <dbReference type="ARBA" id="ARBA00008694"/>
    </source>
</evidence>
<evidence type="ECO:0000256" key="7">
    <source>
        <dbReference type="ARBA" id="ARBA00022605"/>
    </source>
</evidence>
<evidence type="ECO:0000256" key="3">
    <source>
        <dbReference type="ARBA" id="ARBA00004925"/>
    </source>
</evidence>
<dbReference type="PANTHER" id="PTHR23342">
    <property type="entry name" value="N-ACETYLGLUTAMATE SYNTHASE"/>
    <property type="match status" value="1"/>
</dbReference>
<comment type="pathway">
    <text evidence="3 15">Amino-acid biosynthesis; L-arginine biosynthesis; N(2)-acetyl-L-ornithine from L-glutamate: step 1/4.</text>
</comment>
<evidence type="ECO:0000256" key="13">
    <source>
        <dbReference type="ARBA" id="ARBA00033251"/>
    </source>
</evidence>
<dbReference type="GO" id="GO:0006526">
    <property type="term" value="P:L-arginine biosynthetic process"/>
    <property type="evidence" value="ECO:0007669"/>
    <property type="project" value="UniProtKB-UniPathway"/>
</dbReference>
<evidence type="ECO:0000256" key="1">
    <source>
        <dbReference type="ARBA" id="ARBA00002294"/>
    </source>
</evidence>
<proteinExistence type="inferred from homology"/>
<evidence type="ECO:0000256" key="8">
    <source>
        <dbReference type="ARBA" id="ARBA00022679"/>
    </source>
</evidence>
<dbReference type="PANTHER" id="PTHR23342:SF4">
    <property type="entry name" value="AMINO-ACID ACETYLTRANSFERASE, MITOCHONDRIAL"/>
    <property type="match status" value="1"/>
</dbReference>
<gene>
    <name evidence="17" type="ORF">FALBO_9960</name>
</gene>
<evidence type="ECO:0000256" key="2">
    <source>
        <dbReference type="ARBA" id="ARBA00004173"/>
    </source>
</evidence>
<evidence type="ECO:0000256" key="11">
    <source>
        <dbReference type="ARBA" id="ARBA00023315"/>
    </source>
</evidence>
<evidence type="ECO:0000256" key="5">
    <source>
        <dbReference type="ARBA" id="ARBA00012697"/>
    </source>
</evidence>
<evidence type="ECO:0000256" key="6">
    <source>
        <dbReference type="ARBA" id="ARBA00018802"/>
    </source>
</evidence>
<evidence type="ECO:0000256" key="12">
    <source>
        <dbReference type="ARBA" id="ARBA00030346"/>
    </source>
</evidence>
<dbReference type="PIRSF" id="PIRSF007892">
    <property type="entry name" value="NAGS_fungal"/>
    <property type="match status" value="1"/>
</dbReference>
<evidence type="ECO:0000259" key="16">
    <source>
        <dbReference type="PROSITE" id="PS51731"/>
    </source>
</evidence>
<evidence type="ECO:0000256" key="15">
    <source>
        <dbReference type="PIRNR" id="PIRNR007892"/>
    </source>
</evidence>
<accession>A0A8H4PA84</accession>
<comment type="caution">
    <text evidence="17">The sequence shown here is derived from an EMBL/GenBank/DDBJ whole genome shotgun (WGS) entry which is preliminary data.</text>
</comment>
<comment type="similarity">
    <text evidence="4 15">Belongs to the acetyltransferase family.</text>
</comment>
<dbReference type="FunFam" id="3.40.630.30:FF:000049">
    <property type="entry name" value="Amino-acid acetyltransferase, mitochondrial"/>
    <property type="match status" value="1"/>
</dbReference>
<dbReference type="Proteomes" id="UP000554235">
    <property type="component" value="Unassembled WGS sequence"/>
</dbReference>
<dbReference type="OrthoDB" id="5585968at2759"/>
<keyword evidence="7 15" id="KW-0028">Amino-acid biosynthesis</keyword>
<dbReference type="UniPathway" id="UPA00068">
    <property type="reaction ID" value="UER00106"/>
</dbReference>
<sequence length="664" mass="72642">MICPRGWNKASRCGHRLGGSEPRIAASPAHTASSIRLRYRGFASQAGNGSSLPSCLGTYATRRMSAASTAHAKKKVLDRDFIVSVLEVSATKRDAKGYLQKYTGQNPKSLAEAPKFVQGDPQDQTPASVSRPWHVAIMKLRAPQEIDSKTLRGVGNTLSQLRKLGLMSVVVIDCGIDEHRLTFQDQAFRLCEAIDGFGDHGARLVENAFVYSKTASPENGPPSFLSDDIQVEDEGFIDRILHRNLMPVIPSLVSRDEISSPEPVDSNKIVLALTKYFAGLQFNTATDSPEVESTSPKAIALVERIILLDPLGAIPMTGRPDTAHRFINIEQEYVSILKELMGPDGSPLAEECQLRASMTAHAANLTLAKDALAMLPSTSSALITTPDAAANVVSSSRATGPLEDGPPFEFDTMITTRLKKNPLLHNLLTDKPVFSSSLPISRAPTNLGKKPAVGASTGSTLLKRGMPLTIFPNPRENPWRPPQPGGPRLRLTDKCVDLPRLVHLIEDSFGRKLDVDDYLNRVNENIAGIIIAGEYEGGAILTWERPDGLDDQTAYDQGRHVPYLDKFAVLRKSQGSGGVADVVFNAMVRGCFPEGVCWRSRKDNPVNKWYFERSTGTNKLSGCNWTMFWTTPGLDHCGHPTLHDYESVCRSVEPSWADNKHILD</sequence>
<dbReference type="InterPro" id="IPR011190">
    <property type="entry name" value="GlcNAc_Synth_fun"/>
</dbReference>
<keyword evidence="18" id="KW-1185">Reference proteome</keyword>
<evidence type="ECO:0000313" key="17">
    <source>
        <dbReference type="EMBL" id="KAF4463218.1"/>
    </source>
</evidence>
<evidence type="ECO:0000313" key="18">
    <source>
        <dbReference type="Proteomes" id="UP000554235"/>
    </source>
</evidence>
<evidence type="ECO:0000256" key="14">
    <source>
        <dbReference type="ARBA" id="ARBA00048372"/>
    </source>
</evidence>
<keyword evidence="10 15" id="KW-0496">Mitochondrion</keyword>
<evidence type="ECO:0000256" key="10">
    <source>
        <dbReference type="ARBA" id="ARBA00023128"/>
    </source>
</evidence>
<evidence type="ECO:0000256" key="9">
    <source>
        <dbReference type="ARBA" id="ARBA00022946"/>
    </source>
</evidence>
<dbReference type="Pfam" id="PF04768">
    <property type="entry name" value="NAT"/>
    <property type="match status" value="1"/>
</dbReference>
<dbReference type="PROSITE" id="PS51731">
    <property type="entry name" value="GNAT_NAGS"/>
    <property type="match status" value="1"/>
</dbReference>
<dbReference type="EMBL" id="JAADYS010001406">
    <property type="protein sequence ID" value="KAF4463218.1"/>
    <property type="molecule type" value="Genomic_DNA"/>
</dbReference>
<comment type="subcellular location">
    <subcellularLocation>
        <location evidence="2 15">Mitochondrion</location>
    </subcellularLocation>
</comment>
<name>A0A8H4PA84_9HYPO</name>
<dbReference type="AlphaFoldDB" id="A0A8H4PA84"/>
<organism evidence="17 18">
    <name type="scientific">Fusarium albosuccineum</name>
    <dbReference type="NCBI Taxonomy" id="1237068"/>
    <lineage>
        <taxon>Eukaryota</taxon>
        <taxon>Fungi</taxon>
        <taxon>Dikarya</taxon>
        <taxon>Ascomycota</taxon>
        <taxon>Pezizomycotina</taxon>
        <taxon>Sordariomycetes</taxon>
        <taxon>Hypocreomycetidae</taxon>
        <taxon>Hypocreales</taxon>
        <taxon>Nectriaceae</taxon>
        <taxon>Fusarium</taxon>
        <taxon>Fusarium decemcellulare species complex</taxon>
    </lineage>
</organism>
<protein>
    <recommendedName>
        <fullName evidence="6 15">Amino-acid acetyltransferase, mitochondrial</fullName>
        <ecNumber evidence="5 15">2.3.1.1</ecNumber>
    </recommendedName>
    <alternativeName>
        <fullName evidence="12 15">Glutamate N-acetyltransferase</fullName>
    </alternativeName>
    <alternativeName>
        <fullName evidence="13 15">N-acetylglutamate synthase</fullName>
    </alternativeName>
</protein>
<keyword evidence="9" id="KW-0809">Transit peptide</keyword>
<dbReference type="GO" id="GO:0005759">
    <property type="term" value="C:mitochondrial matrix"/>
    <property type="evidence" value="ECO:0007669"/>
    <property type="project" value="TreeGrafter"/>
</dbReference>
<keyword evidence="11 15" id="KW-0012">Acyltransferase</keyword>
<comment type="function">
    <text evidence="1 15">N-acetylglutamate synthase involved in arginine biosynthesis.</text>
</comment>
<dbReference type="InterPro" id="IPR006855">
    <property type="entry name" value="Vertebrate-like_GNAT_dom"/>
</dbReference>
<comment type="catalytic activity">
    <reaction evidence="14 15">
        <text>L-glutamate + acetyl-CoA = N-acetyl-L-glutamate + CoA + H(+)</text>
        <dbReference type="Rhea" id="RHEA:24292"/>
        <dbReference type="ChEBI" id="CHEBI:15378"/>
        <dbReference type="ChEBI" id="CHEBI:29985"/>
        <dbReference type="ChEBI" id="CHEBI:44337"/>
        <dbReference type="ChEBI" id="CHEBI:57287"/>
        <dbReference type="ChEBI" id="CHEBI:57288"/>
        <dbReference type="EC" id="2.3.1.1"/>
    </reaction>
</comment>
<dbReference type="Gene3D" id="3.40.630.30">
    <property type="match status" value="1"/>
</dbReference>
<dbReference type="GO" id="GO:0004042">
    <property type="term" value="F:L-glutamate N-acetyltransferase activity"/>
    <property type="evidence" value="ECO:0007669"/>
    <property type="project" value="InterPro"/>
</dbReference>